<accession>A0A084ADA8</accession>
<dbReference type="Pfam" id="PF00596">
    <property type="entry name" value="Aldolase_II"/>
    <property type="match status" value="1"/>
</dbReference>
<sequence>MLEELKEKVLKANLELPEHHLVEFTWGNASAFDKETGYFVIKPSGVDYGSLKASDMIVVDLEGKVIEGELNPSSDTPTHAVLYKKYPELGGIVHTHSNWATAWAESGVDVSAMGTTHADTFYGPVPCTRYLTKEEIDKGYEYETGKLIIETFEEREIDILDIPAVLLHGHGPFTWGKNVEAAVYNAVVLENVCKMNIFARQINSYAADLPQRILDKHYLRKHGKDAYYGQKNK</sequence>
<dbReference type="AlphaFoldDB" id="A0A084ADA8"/>
<dbReference type="GO" id="GO:0005829">
    <property type="term" value="C:cytosol"/>
    <property type="evidence" value="ECO:0007669"/>
    <property type="project" value="TreeGrafter"/>
</dbReference>
<dbReference type="PANTHER" id="PTHR22789:SF8">
    <property type="entry name" value="L-RIBULOSE-5-PHOSPHATE 4-EPIMERASE SGBE"/>
    <property type="match status" value="1"/>
</dbReference>
<reference evidence="15 16" key="1">
    <citation type="submission" date="2014-06" db="EMBL/GenBank/DDBJ databases">
        <title>Draft genome sequence of the putrescine producing strain Lactococcus lactis subsp cremoris GE214.</title>
        <authorList>
            <person name="Ladero V."/>
            <person name="Linares D.M."/>
            <person name="del Rio B."/>
            <person name="Mayo B."/>
            <person name="Martin M.C."/>
            <person name="Fernandez M."/>
            <person name="Alvarez M.A."/>
        </authorList>
    </citation>
    <scope>NUCLEOTIDE SEQUENCE [LARGE SCALE GENOMIC DNA]</scope>
    <source>
        <strain evidence="15 16">GE214</strain>
    </source>
</reference>
<dbReference type="InterPro" id="IPR001303">
    <property type="entry name" value="Aldolase_II/adducin_N"/>
</dbReference>
<evidence type="ECO:0000256" key="4">
    <source>
        <dbReference type="ARBA" id="ARBA00013186"/>
    </source>
</evidence>
<evidence type="ECO:0000256" key="9">
    <source>
        <dbReference type="ARBA" id="ARBA00023277"/>
    </source>
</evidence>
<dbReference type="EMBL" id="AZSI01000009">
    <property type="protein sequence ID" value="KEY63287.1"/>
    <property type="molecule type" value="Genomic_DNA"/>
</dbReference>
<evidence type="ECO:0000256" key="5">
    <source>
        <dbReference type="ARBA" id="ARBA00022723"/>
    </source>
</evidence>
<dbReference type="RefSeq" id="WP_042747740.1">
    <property type="nucleotide sequence ID" value="NZ_AZSI01000009.1"/>
</dbReference>
<evidence type="ECO:0000313" key="16">
    <source>
        <dbReference type="Proteomes" id="UP000028401"/>
    </source>
</evidence>
<gene>
    <name evidence="15" type="ORF">U725_00417</name>
</gene>
<evidence type="ECO:0000259" key="14">
    <source>
        <dbReference type="SMART" id="SM01007"/>
    </source>
</evidence>
<dbReference type="FunFam" id="3.40.225.10:FF:000001">
    <property type="entry name" value="L-ribulose-5-phosphate 4-epimerase UlaF"/>
    <property type="match status" value="1"/>
</dbReference>
<evidence type="ECO:0000256" key="7">
    <source>
        <dbReference type="ARBA" id="ARBA00022935"/>
    </source>
</evidence>
<dbReference type="PATRIC" id="fig|1415168.3.peg.437"/>
<evidence type="ECO:0000256" key="8">
    <source>
        <dbReference type="ARBA" id="ARBA00023235"/>
    </source>
</evidence>
<evidence type="ECO:0000256" key="6">
    <source>
        <dbReference type="ARBA" id="ARBA00022833"/>
    </source>
</evidence>
<dbReference type="Proteomes" id="UP000028401">
    <property type="component" value="Unassembled WGS sequence"/>
</dbReference>
<comment type="catalytic activity">
    <reaction evidence="1">
        <text>L-ribulose 5-phosphate = D-xylulose 5-phosphate</text>
        <dbReference type="Rhea" id="RHEA:22368"/>
        <dbReference type="ChEBI" id="CHEBI:57737"/>
        <dbReference type="ChEBI" id="CHEBI:58226"/>
        <dbReference type="EC" id="5.1.3.4"/>
    </reaction>
</comment>
<dbReference type="PANTHER" id="PTHR22789">
    <property type="entry name" value="FUCULOSE PHOSPHATE ALDOLASE"/>
    <property type="match status" value="1"/>
</dbReference>
<keyword evidence="7" id="KW-0054">Arabinose catabolism</keyword>
<comment type="pathway">
    <text evidence="12">Carbohydrate degradation; L-arabinose degradation via L-ribulose; D-xylulose 5-phosphate from L-arabinose (bacterial route): step 3/3.</text>
</comment>
<feature type="domain" description="Class II aldolase/adducin N-terminal" evidence="14">
    <location>
        <begin position="7"/>
        <end position="197"/>
    </location>
</feature>
<evidence type="ECO:0000256" key="13">
    <source>
        <dbReference type="ARBA" id="ARBA00074961"/>
    </source>
</evidence>
<dbReference type="SUPFAM" id="SSF53639">
    <property type="entry name" value="AraD/HMP-PK domain-like"/>
    <property type="match status" value="1"/>
</dbReference>
<dbReference type="NCBIfam" id="NF009003">
    <property type="entry name" value="PRK12348.1"/>
    <property type="match status" value="1"/>
</dbReference>
<dbReference type="NCBIfam" id="NF006047">
    <property type="entry name" value="PRK08193.1"/>
    <property type="match status" value="1"/>
</dbReference>
<proteinExistence type="inferred from homology"/>
<protein>
    <recommendedName>
        <fullName evidence="13">L-ribulose-5-phosphate 4-epimerase</fullName>
        <ecNumber evidence="4">5.1.3.4</ecNumber>
    </recommendedName>
    <alternativeName>
        <fullName evidence="10">Phosphoribulose isomerase</fullName>
    </alternativeName>
</protein>
<name>A0A084ADA8_LACLC</name>
<keyword evidence="9" id="KW-0119">Carbohydrate metabolism</keyword>
<comment type="cofactor">
    <cofactor evidence="2">
        <name>Zn(2+)</name>
        <dbReference type="ChEBI" id="CHEBI:29105"/>
    </cofactor>
</comment>
<keyword evidence="5" id="KW-0479">Metal-binding</keyword>
<evidence type="ECO:0000256" key="11">
    <source>
        <dbReference type="ARBA" id="ARBA00053542"/>
    </source>
</evidence>
<comment type="similarity">
    <text evidence="3">Belongs to the aldolase class II family. AraD/FucA subfamily.</text>
</comment>
<dbReference type="CDD" id="cd00398">
    <property type="entry name" value="Aldolase_II"/>
    <property type="match status" value="1"/>
</dbReference>
<evidence type="ECO:0000256" key="2">
    <source>
        <dbReference type="ARBA" id="ARBA00001947"/>
    </source>
</evidence>
<evidence type="ECO:0000256" key="12">
    <source>
        <dbReference type="ARBA" id="ARBA00060520"/>
    </source>
</evidence>
<dbReference type="GO" id="GO:0016832">
    <property type="term" value="F:aldehyde-lyase activity"/>
    <property type="evidence" value="ECO:0007669"/>
    <property type="project" value="TreeGrafter"/>
</dbReference>
<comment type="function">
    <text evidence="11">Involved in the degradation of L-arabinose. Catalyzes the interconversion of L-ribulose 5-phosphate (LRu5P) and D-xylulose 5-phosphate (D-Xu5P) via a retroaldol/aldol mechanism (carbon-carbon bond cleavage analogous to a class II aldolase reaction).</text>
</comment>
<keyword evidence="6" id="KW-0862">Zinc</keyword>
<dbReference type="GO" id="GO:0019568">
    <property type="term" value="P:arabinose catabolic process"/>
    <property type="evidence" value="ECO:0007669"/>
    <property type="project" value="UniProtKB-KW"/>
</dbReference>
<dbReference type="GO" id="GO:0046872">
    <property type="term" value="F:metal ion binding"/>
    <property type="evidence" value="ECO:0007669"/>
    <property type="project" value="UniProtKB-KW"/>
</dbReference>
<dbReference type="InterPro" id="IPR036409">
    <property type="entry name" value="Aldolase_II/adducin_N_sf"/>
</dbReference>
<dbReference type="SMART" id="SM01007">
    <property type="entry name" value="Aldolase_II"/>
    <property type="match status" value="1"/>
</dbReference>
<comment type="caution">
    <text evidence="15">The sequence shown here is derived from an EMBL/GenBank/DDBJ whole genome shotgun (WGS) entry which is preliminary data.</text>
</comment>
<organism evidence="15 16">
    <name type="scientific">Lactococcus cremoris subsp. cremoris GE214</name>
    <dbReference type="NCBI Taxonomy" id="1415168"/>
    <lineage>
        <taxon>Bacteria</taxon>
        <taxon>Bacillati</taxon>
        <taxon>Bacillota</taxon>
        <taxon>Bacilli</taxon>
        <taxon>Lactobacillales</taxon>
        <taxon>Streptococcaceae</taxon>
        <taxon>Lactococcus</taxon>
        <taxon>Lactococcus cremoris subsp. cremoris</taxon>
    </lineage>
</organism>
<evidence type="ECO:0000313" key="15">
    <source>
        <dbReference type="EMBL" id="KEY63287.1"/>
    </source>
</evidence>
<dbReference type="GO" id="GO:0008742">
    <property type="term" value="F:L-ribulose-phosphate 4-epimerase activity"/>
    <property type="evidence" value="ECO:0007669"/>
    <property type="project" value="UniProtKB-EC"/>
</dbReference>
<evidence type="ECO:0000256" key="10">
    <source>
        <dbReference type="ARBA" id="ARBA00032206"/>
    </source>
</evidence>
<dbReference type="Gene3D" id="3.40.225.10">
    <property type="entry name" value="Class II aldolase/adducin N-terminal domain"/>
    <property type="match status" value="1"/>
</dbReference>
<keyword evidence="8" id="KW-0413">Isomerase</keyword>
<evidence type="ECO:0000256" key="3">
    <source>
        <dbReference type="ARBA" id="ARBA00010037"/>
    </source>
</evidence>
<evidence type="ECO:0000256" key="1">
    <source>
        <dbReference type="ARBA" id="ARBA00001726"/>
    </source>
</evidence>
<dbReference type="EC" id="5.1.3.4" evidence="4"/>
<dbReference type="InterPro" id="IPR050197">
    <property type="entry name" value="Aldolase_class_II_sugar_metab"/>
</dbReference>